<dbReference type="PROSITE" id="PS50112">
    <property type="entry name" value="PAS"/>
    <property type="match status" value="1"/>
</dbReference>
<evidence type="ECO:0000256" key="2">
    <source>
        <dbReference type="ARBA" id="ARBA00012438"/>
    </source>
</evidence>
<dbReference type="EMBL" id="JACWMX010000002">
    <property type="protein sequence ID" value="MBD1392711.1"/>
    <property type="molecule type" value="Genomic_DNA"/>
</dbReference>
<dbReference type="AlphaFoldDB" id="A0A926S5G0"/>
<dbReference type="InterPro" id="IPR013655">
    <property type="entry name" value="PAS_fold_3"/>
</dbReference>
<comment type="caution">
    <text evidence="9">The sequence shown here is derived from an EMBL/GenBank/DDBJ whole genome shotgun (WGS) entry which is preliminary data.</text>
</comment>
<dbReference type="Gene3D" id="1.10.287.130">
    <property type="match status" value="1"/>
</dbReference>
<dbReference type="InterPro" id="IPR000700">
    <property type="entry name" value="PAS-assoc_C"/>
</dbReference>
<evidence type="ECO:0000259" key="6">
    <source>
        <dbReference type="PROSITE" id="PS50109"/>
    </source>
</evidence>
<dbReference type="InterPro" id="IPR005467">
    <property type="entry name" value="His_kinase_dom"/>
</dbReference>
<protein>
    <recommendedName>
        <fullName evidence="2">histidine kinase</fullName>
        <ecNumber evidence="2">2.7.13.3</ecNumber>
    </recommendedName>
</protein>
<feature type="domain" description="PAC" evidence="8">
    <location>
        <begin position="214"/>
        <end position="266"/>
    </location>
</feature>
<dbReference type="InterPro" id="IPR036890">
    <property type="entry name" value="HATPase_C_sf"/>
</dbReference>
<proteinExistence type="predicted"/>
<dbReference type="GO" id="GO:0000155">
    <property type="term" value="F:phosphorelay sensor kinase activity"/>
    <property type="evidence" value="ECO:0007669"/>
    <property type="project" value="InterPro"/>
</dbReference>
<dbReference type="InterPro" id="IPR003661">
    <property type="entry name" value="HisK_dim/P_dom"/>
</dbReference>
<dbReference type="CDD" id="cd00082">
    <property type="entry name" value="HisKA"/>
    <property type="match status" value="1"/>
</dbReference>
<dbReference type="InterPro" id="IPR004358">
    <property type="entry name" value="Sig_transdc_His_kin-like_C"/>
</dbReference>
<dbReference type="PANTHER" id="PTHR43304">
    <property type="entry name" value="PHYTOCHROME-LIKE PROTEIN CPH1"/>
    <property type="match status" value="1"/>
</dbReference>
<dbReference type="InterPro" id="IPR036097">
    <property type="entry name" value="HisK_dim/P_sf"/>
</dbReference>
<evidence type="ECO:0000256" key="1">
    <source>
        <dbReference type="ARBA" id="ARBA00000085"/>
    </source>
</evidence>
<evidence type="ECO:0000259" key="8">
    <source>
        <dbReference type="PROSITE" id="PS50113"/>
    </source>
</evidence>
<dbReference type="PROSITE" id="PS50109">
    <property type="entry name" value="HIS_KIN"/>
    <property type="match status" value="1"/>
</dbReference>
<keyword evidence="10" id="KW-1185">Reference proteome</keyword>
<keyword evidence="5" id="KW-0418">Kinase</keyword>
<dbReference type="SMART" id="SM00388">
    <property type="entry name" value="HisKA"/>
    <property type="match status" value="1"/>
</dbReference>
<dbReference type="SUPFAM" id="SSF55785">
    <property type="entry name" value="PYP-like sensor domain (PAS domain)"/>
    <property type="match status" value="3"/>
</dbReference>
<dbReference type="InterPro" id="IPR001610">
    <property type="entry name" value="PAC"/>
</dbReference>
<feature type="domain" description="PAS" evidence="7">
    <location>
        <begin position="267"/>
        <end position="339"/>
    </location>
</feature>
<dbReference type="FunFam" id="3.30.565.10:FF:000006">
    <property type="entry name" value="Sensor histidine kinase WalK"/>
    <property type="match status" value="1"/>
</dbReference>
<dbReference type="EC" id="2.7.13.3" evidence="2"/>
<feature type="domain" description="Histidine kinase" evidence="6">
    <location>
        <begin position="402"/>
        <end position="617"/>
    </location>
</feature>
<dbReference type="Gene3D" id="3.30.450.20">
    <property type="entry name" value="PAS domain"/>
    <property type="match status" value="3"/>
</dbReference>
<dbReference type="Pfam" id="PF02518">
    <property type="entry name" value="HATPase_c"/>
    <property type="match status" value="1"/>
</dbReference>
<keyword evidence="3" id="KW-0597">Phosphoprotein</keyword>
<dbReference type="SMART" id="SM00091">
    <property type="entry name" value="PAS"/>
    <property type="match status" value="2"/>
</dbReference>
<dbReference type="InterPro" id="IPR003594">
    <property type="entry name" value="HATPase_dom"/>
</dbReference>
<dbReference type="Pfam" id="PF00512">
    <property type="entry name" value="HisKA"/>
    <property type="match status" value="1"/>
</dbReference>
<dbReference type="Gene3D" id="2.10.70.100">
    <property type="match status" value="1"/>
</dbReference>
<organism evidence="9 10">
    <name type="scientific">Mucilaginibacter glaciei</name>
    <dbReference type="NCBI Taxonomy" id="2772109"/>
    <lineage>
        <taxon>Bacteria</taxon>
        <taxon>Pseudomonadati</taxon>
        <taxon>Bacteroidota</taxon>
        <taxon>Sphingobacteriia</taxon>
        <taxon>Sphingobacteriales</taxon>
        <taxon>Sphingobacteriaceae</taxon>
        <taxon>Mucilaginibacter</taxon>
    </lineage>
</organism>
<dbReference type="CDD" id="cd00075">
    <property type="entry name" value="HATPase"/>
    <property type="match status" value="1"/>
</dbReference>
<evidence type="ECO:0000259" key="7">
    <source>
        <dbReference type="PROSITE" id="PS50112"/>
    </source>
</evidence>
<accession>A0A926S5G0</accession>
<dbReference type="InterPro" id="IPR035965">
    <property type="entry name" value="PAS-like_dom_sf"/>
</dbReference>
<dbReference type="SUPFAM" id="SSF47384">
    <property type="entry name" value="Homodimeric domain of signal transducing histidine kinase"/>
    <property type="match status" value="1"/>
</dbReference>
<keyword evidence="4" id="KW-0808">Transferase</keyword>
<dbReference type="SMART" id="SM00387">
    <property type="entry name" value="HATPase_c"/>
    <property type="match status" value="1"/>
</dbReference>
<comment type="catalytic activity">
    <reaction evidence="1">
        <text>ATP + protein L-histidine = ADP + protein N-phospho-L-histidine.</text>
        <dbReference type="EC" id="2.7.13.3"/>
    </reaction>
</comment>
<sequence length="617" mass="68797">MQNPNAAPGLNEQSFHNLMAQAPVAISVLRGSDMVIESANKMMLEVWGKPAAVIGKPLIQGLPELKGQPFFDLLQNVYTTGNPYYGYESKILLIRNGIGERCYFNFVYQAIVEANGAISGIMVIATEVTGQVIARRQMEDAEERLRLAADATGLGTWDLDLQNGGIIHAPRLAEIFGRNSKIKLRHTELRDIVHPADLHIVTKAFDKALATSVYFYEARVIWPDGTVHWIRTNGKVYFDDSKTPLRMLGTVTDITEQRRILDSLKKSEESFRLATDAAELGTFDMDLQTMHSVWNARHRALFGVFDSAMTDYNQIFAKSVHPDDHKIIDKAFNRACNKKLSNGDYDAYYRTIGIEDKKLRWIRAKGKILFNDQNEPVRLIGAIVDITETKQNELRKNDFVAMASHELKTPLTSLKAYIQLLLVNAKRSGDSFVVNALEKSESQVNKMTNLIYGFLDLAKLESAKLTLKAEVFDLAALVEEVVSDARPISQGHCILFDNTAALSITADREKIGQVISNFINNAVKYSPKNTDVIVTLISDKNIVKVEVTDNGIGIKESDQQNIFQRFYRVEDESTKGFSGFGIGLYLSAEIIALHQGKIGVVSKGGGGSTFYFTLPVR</sequence>
<name>A0A926S5G0_9SPHI</name>
<dbReference type="SMART" id="SM00086">
    <property type="entry name" value="PAC"/>
    <property type="match status" value="3"/>
</dbReference>
<gene>
    <name evidence="9" type="ORF">IDJ76_06355</name>
</gene>
<dbReference type="PANTHER" id="PTHR43304:SF1">
    <property type="entry name" value="PAC DOMAIN-CONTAINING PROTEIN"/>
    <property type="match status" value="1"/>
</dbReference>
<dbReference type="Proteomes" id="UP000619078">
    <property type="component" value="Unassembled WGS sequence"/>
</dbReference>
<dbReference type="RefSeq" id="WP_191161894.1">
    <property type="nucleotide sequence ID" value="NZ_JACWMX010000002.1"/>
</dbReference>
<dbReference type="NCBIfam" id="TIGR00229">
    <property type="entry name" value="sensory_box"/>
    <property type="match status" value="1"/>
</dbReference>
<dbReference type="PRINTS" id="PR00344">
    <property type="entry name" value="BCTRLSENSOR"/>
</dbReference>
<dbReference type="CDD" id="cd00130">
    <property type="entry name" value="PAS"/>
    <property type="match status" value="1"/>
</dbReference>
<evidence type="ECO:0000256" key="3">
    <source>
        <dbReference type="ARBA" id="ARBA00022553"/>
    </source>
</evidence>
<reference evidence="9" key="1">
    <citation type="submission" date="2020-09" db="EMBL/GenBank/DDBJ databases">
        <title>Novel species of Mucilaginibacter isolated from a glacier on the Tibetan Plateau.</title>
        <authorList>
            <person name="Liu Q."/>
            <person name="Xin Y.-H."/>
        </authorList>
    </citation>
    <scope>NUCLEOTIDE SEQUENCE</scope>
    <source>
        <strain evidence="9">ZB1P21</strain>
    </source>
</reference>
<evidence type="ECO:0000256" key="5">
    <source>
        <dbReference type="ARBA" id="ARBA00022777"/>
    </source>
</evidence>
<evidence type="ECO:0000313" key="9">
    <source>
        <dbReference type="EMBL" id="MBD1392711.1"/>
    </source>
</evidence>
<dbReference type="Gene3D" id="3.30.565.10">
    <property type="entry name" value="Histidine kinase-like ATPase, C-terminal domain"/>
    <property type="match status" value="1"/>
</dbReference>
<evidence type="ECO:0000313" key="10">
    <source>
        <dbReference type="Proteomes" id="UP000619078"/>
    </source>
</evidence>
<dbReference type="SUPFAM" id="SSF55874">
    <property type="entry name" value="ATPase domain of HSP90 chaperone/DNA topoisomerase II/histidine kinase"/>
    <property type="match status" value="1"/>
</dbReference>
<evidence type="ECO:0000256" key="4">
    <source>
        <dbReference type="ARBA" id="ARBA00022679"/>
    </source>
</evidence>
<dbReference type="InterPro" id="IPR000014">
    <property type="entry name" value="PAS"/>
</dbReference>
<dbReference type="PROSITE" id="PS50113">
    <property type="entry name" value="PAC"/>
    <property type="match status" value="2"/>
</dbReference>
<feature type="domain" description="PAC" evidence="8">
    <location>
        <begin position="345"/>
        <end position="398"/>
    </location>
</feature>
<dbReference type="Pfam" id="PF08447">
    <property type="entry name" value="PAS_3"/>
    <property type="match status" value="2"/>
</dbReference>
<dbReference type="InterPro" id="IPR052162">
    <property type="entry name" value="Sensor_kinase/Photoreceptor"/>
</dbReference>